<dbReference type="EMBL" id="KN837154">
    <property type="protein sequence ID" value="KIJ39138.1"/>
    <property type="molecule type" value="Genomic_DNA"/>
</dbReference>
<name>A0A0C9U7Z2_SPHS4</name>
<protein>
    <recommendedName>
        <fullName evidence="4">Major facilitator superfamily (MFS) profile domain-containing protein</fullName>
    </recommendedName>
</protein>
<sequence length="77" mass="7704">MAGVASLAASPQEVGARVGIGLAVVSVGLLVSAPVQGALLGSSFQWIRPVAFSGSVVLASTVFYIVVGYTVAKRKNG</sequence>
<feature type="transmembrane region" description="Helical" evidence="1">
    <location>
        <begin position="51"/>
        <end position="72"/>
    </location>
</feature>
<evidence type="ECO:0000313" key="3">
    <source>
        <dbReference type="Proteomes" id="UP000054279"/>
    </source>
</evidence>
<keyword evidence="1" id="KW-0812">Transmembrane</keyword>
<gene>
    <name evidence="2" type="ORF">M422DRAFT_258017</name>
</gene>
<organism evidence="2 3">
    <name type="scientific">Sphaerobolus stellatus (strain SS14)</name>
    <dbReference type="NCBI Taxonomy" id="990650"/>
    <lineage>
        <taxon>Eukaryota</taxon>
        <taxon>Fungi</taxon>
        <taxon>Dikarya</taxon>
        <taxon>Basidiomycota</taxon>
        <taxon>Agaricomycotina</taxon>
        <taxon>Agaricomycetes</taxon>
        <taxon>Phallomycetidae</taxon>
        <taxon>Geastrales</taxon>
        <taxon>Sphaerobolaceae</taxon>
        <taxon>Sphaerobolus</taxon>
    </lineage>
</organism>
<keyword evidence="3" id="KW-1185">Reference proteome</keyword>
<feature type="transmembrane region" description="Helical" evidence="1">
    <location>
        <begin position="20"/>
        <end position="39"/>
    </location>
</feature>
<reference evidence="2 3" key="1">
    <citation type="submission" date="2014-06" db="EMBL/GenBank/DDBJ databases">
        <title>Evolutionary Origins and Diversification of the Mycorrhizal Mutualists.</title>
        <authorList>
            <consortium name="DOE Joint Genome Institute"/>
            <consortium name="Mycorrhizal Genomics Consortium"/>
            <person name="Kohler A."/>
            <person name="Kuo A."/>
            <person name="Nagy L.G."/>
            <person name="Floudas D."/>
            <person name="Copeland A."/>
            <person name="Barry K.W."/>
            <person name="Cichocki N."/>
            <person name="Veneault-Fourrey C."/>
            <person name="LaButti K."/>
            <person name="Lindquist E.A."/>
            <person name="Lipzen A."/>
            <person name="Lundell T."/>
            <person name="Morin E."/>
            <person name="Murat C."/>
            <person name="Riley R."/>
            <person name="Ohm R."/>
            <person name="Sun H."/>
            <person name="Tunlid A."/>
            <person name="Henrissat B."/>
            <person name="Grigoriev I.V."/>
            <person name="Hibbett D.S."/>
            <person name="Martin F."/>
        </authorList>
    </citation>
    <scope>NUCLEOTIDE SEQUENCE [LARGE SCALE GENOMIC DNA]</scope>
    <source>
        <strain evidence="2 3">SS14</strain>
    </source>
</reference>
<keyword evidence="1" id="KW-1133">Transmembrane helix</keyword>
<evidence type="ECO:0008006" key="4">
    <source>
        <dbReference type="Google" id="ProtNLM"/>
    </source>
</evidence>
<evidence type="ECO:0000313" key="2">
    <source>
        <dbReference type="EMBL" id="KIJ39138.1"/>
    </source>
</evidence>
<evidence type="ECO:0000256" key="1">
    <source>
        <dbReference type="SAM" id="Phobius"/>
    </source>
</evidence>
<dbReference type="Proteomes" id="UP000054279">
    <property type="component" value="Unassembled WGS sequence"/>
</dbReference>
<accession>A0A0C9U7Z2</accession>
<dbReference type="OrthoDB" id="6499973at2759"/>
<proteinExistence type="predicted"/>
<keyword evidence="1" id="KW-0472">Membrane</keyword>
<dbReference type="AlphaFoldDB" id="A0A0C9U7Z2"/>
<dbReference type="HOGENOM" id="CLU_2639701_0_0_1"/>